<reference evidence="2" key="1">
    <citation type="submission" date="2020-10" db="EMBL/GenBank/DDBJ databases">
        <authorList>
            <person name="Gilroy R."/>
        </authorList>
    </citation>
    <scope>NUCLEOTIDE SEQUENCE</scope>
    <source>
        <strain evidence="2">B1-20833</strain>
    </source>
</reference>
<feature type="transmembrane region" description="Helical" evidence="1">
    <location>
        <begin position="464"/>
        <end position="486"/>
    </location>
</feature>
<dbReference type="InterPro" id="IPR027463">
    <property type="entry name" value="AcrB_DN_DC_subdom"/>
</dbReference>
<dbReference type="Gene3D" id="3.30.70.1320">
    <property type="entry name" value="Multidrug efflux transporter AcrB pore domain like"/>
    <property type="match status" value="1"/>
</dbReference>
<keyword evidence="1" id="KW-0472">Membrane</keyword>
<name>A0A9D9EPQ9_9BACT</name>
<gene>
    <name evidence="2" type="ORF">IAC06_02710</name>
</gene>
<evidence type="ECO:0000313" key="3">
    <source>
        <dbReference type="Proteomes" id="UP000823661"/>
    </source>
</evidence>
<comment type="caution">
    <text evidence="2">The sequence shown here is derived from an EMBL/GenBank/DDBJ whole genome shotgun (WGS) entry which is preliminary data.</text>
</comment>
<dbReference type="Gene3D" id="3.30.2090.10">
    <property type="entry name" value="Multidrug efflux transporter AcrB TolC docking domain, DN and DC subdomains"/>
    <property type="match status" value="2"/>
</dbReference>
<dbReference type="PANTHER" id="PTHR32063">
    <property type="match status" value="1"/>
</dbReference>
<feature type="transmembrane region" description="Helical" evidence="1">
    <location>
        <begin position="846"/>
        <end position="865"/>
    </location>
</feature>
<dbReference type="Gene3D" id="1.20.1640.10">
    <property type="entry name" value="Multidrug efflux transporter AcrB transmembrane domain"/>
    <property type="match status" value="2"/>
</dbReference>
<feature type="transmembrane region" description="Helical" evidence="1">
    <location>
        <begin position="436"/>
        <end position="458"/>
    </location>
</feature>
<organism evidence="2 3">
    <name type="scientific">Candidatus Cryptobacteroides intestinavium</name>
    <dbReference type="NCBI Taxonomy" id="2840766"/>
    <lineage>
        <taxon>Bacteria</taxon>
        <taxon>Pseudomonadati</taxon>
        <taxon>Bacteroidota</taxon>
        <taxon>Bacteroidia</taxon>
        <taxon>Bacteroidales</taxon>
        <taxon>Candidatus Cryptobacteroides</taxon>
    </lineage>
</organism>
<dbReference type="SUPFAM" id="SSF82693">
    <property type="entry name" value="Multidrug efflux transporter AcrB pore domain, PN1, PN2, PC1 and PC2 subdomains"/>
    <property type="match status" value="2"/>
</dbReference>
<dbReference type="InterPro" id="IPR001036">
    <property type="entry name" value="Acrflvin-R"/>
</dbReference>
<proteinExistence type="predicted"/>
<reference evidence="2" key="2">
    <citation type="journal article" date="2021" name="PeerJ">
        <title>Extensive microbial diversity within the chicken gut microbiome revealed by metagenomics and culture.</title>
        <authorList>
            <person name="Gilroy R."/>
            <person name="Ravi A."/>
            <person name="Getino M."/>
            <person name="Pursley I."/>
            <person name="Horton D.L."/>
            <person name="Alikhan N.F."/>
            <person name="Baker D."/>
            <person name="Gharbi K."/>
            <person name="Hall N."/>
            <person name="Watson M."/>
            <person name="Adriaenssens E.M."/>
            <person name="Foster-Nyarko E."/>
            <person name="Jarju S."/>
            <person name="Secka A."/>
            <person name="Antonio M."/>
            <person name="Oren A."/>
            <person name="Chaudhuri R.R."/>
            <person name="La Ragione R."/>
            <person name="Hildebrand F."/>
            <person name="Pallen M.J."/>
        </authorList>
    </citation>
    <scope>NUCLEOTIDE SEQUENCE</scope>
    <source>
        <strain evidence="2">B1-20833</strain>
    </source>
</reference>
<dbReference type="GO" id="GO:0005886">
    <property type="term" value="C:plasma membrane"/>
    <property type="evidence" value="ECO:0007669"/>
    <property type="project" value="TreeGrafter"/>
</dbReference>
<keyword evidence="1" id="KW-1133">Transmembrane helix</keyword>
<dbReference type="Gene3D" id="3.30.70.1440">
    <property type="entry name" value="Multidrug efflux transporter AcrB pore domain"/>
    <property type="match status" value="1"/>
</dbReference>
<dbReference type="Gene3D" id="3.30.70.1430">
    <property type="entry name" value="Multidrug efflux transporter AcrB pore domain"/>
    <property type="match status" value="2"/>
</dbReference>
<feature type="transmembrane region" description="Helical" evidence="1">
    <location>
        <begin position="383"/>
        <end position="404"/>
    </location>
</feature>
<feature type="transmembrane region" description="Helical" evidence="1">
    <location>
        <begin position="356"/>
        <end position="377"/>
    </location>
</feature>
<evidence type="ECO:0000313" key="2">
    <source>
        <dbReference type="EMBL" id="MBO8451782.1"/>
    </source>
</evidence>
<dbReference type="GO" id="GO:0042910">
    <property type="term" value="F:xenobiotic transmembrane transporter activity"/>
    <property type="evidence" value="ECO:0007669"/>
    <property type="project" value="TreeGrafter"/>
</dbReference>
<feature type="transmembrane region" description="Helical" evidence="1">
    <location>
        <begin position="975"/>
        <end position="1001"/>
    </location>
</feature>
<dbReference type="SUPFAM" id="SSF82714">
    <property type="entry name" value="Multidrug efflux transporter AcrB TolC docking domain, DN and DC subdomains"/>
    <property type="match status" value="2"/>
</dbReference>
<dbReference type="Proteomes" id="UP000823661">
    <property type="component" value="Unassembled WGS sequence"/>
</dbReference>
<dbReference type="AlphaFoldDB" id="A0A9D9EPQ9"/>
<feature type="transmembrane region" description="Helical" evidence="1">
    <location>
        <begin position="885"/>
        <end position="912"/>
    </location>
</feature>
<feature type="transmembrane region" description="Helical" evidence="1">
    <location>
        <begin position="331"/>
        <end position="349"/>
    </location>
</feature>
<dbReference type="Pfam" id="PF00873">
    <property type="entry name" value="ACR_tran"/>
    <property type="match status" value="1"/>
</dbReference>
<dbReference type="PRINTS" id="PR00702">
    <property type="entry name" value="ACRIFLAVINRP"/>
</dbReference>
<feature type="transmembrane region" description="Helical" evidence="1">
    <location>
        <begin position="523"/>
        <end position="543"/>
    </location>
</feature>
<dbReference type="SUPFAM" id="SSF82866">
    <property type="entry name" value="Multidrug efflux transporter AcrB transmembrane domain"/>
    <property type="match status" value="2"/>
</dbReference>
<sequence length="1007" mass="111536">MLKYIIDRPVTVTMILLSIVTLGFVAMSRLPISLIPDVDIPYVTVQISAGDMSARELDESVVKPLRQRLIQTSSLEDIRTESKDGNAVIRLAFTHGVNIDYAYIEVNEKIDRAMSSLPEIERPRVMKASATDIPAFYLNMTLAPDARDSFQEMSRFAREVVAKRIEQLPEVAMVDMTGCVTPEILVVPDEESLKRLGLTIQSFLSLVEAANVSLGNLTIRDGEYHYNVRFRSFASSAEDIANVYFKTGGRILQIRDVARVYERSAPETGGALSDGRKAVVMAVIKQSEAKMADLKSAIEGQMSYFERDYPQIDFILTRDQTQLLEYSINNLFQNIIVAVLLTCVIIFLFMKDFRSLTLVALTIPAALVFSMLVFGLIGLTINIISLSGLILGVGMMVDNSIVLIDNITARWNRGDDLRTAVLEGTKEVMAPMLSSVLTTCAVFIPLVFMSGIAGALFYDQAMAVTVVLLTAYAVTITVIPVYYYLWYRGFSSFRPSRLLGRIAFPAAMRFYESAVSWGLRNRWTAVVILVTSVVVAVVCMIWIPKEKLPPMTYTDALLKVDWNENITYAENMSRMKELESAVDAGTGQITSFVGTQQFVLSHTDDQSLSESSMYFRCEDAAGLSGTKQMIEDWFRSRYPDALMSFEASGNIFDVVFAEKEPSLVARLRPVTSPGFDLEKLDKVLSDIRRVLPECRIDDVPVKTDVLYVADPEKMVLYGVQYSALLNTLTVALDGDKVFNILNGNVSVPVVLGSGVPDMACIMDLTVPGEDGIEVRVSDLVFQTYGQDLKLLVSGEEGDYYPVELDIPARDVRRTMSAIDRAVADNGDFEVSFEGSYFSDIMMTEEMMLILAVAVLLLFLILASQFESLVQPLVILSELLVDIAASLAVMWLVGVSVNLMSLIGLVVICGIVINDSILKIDTINRLRSEGLSVDKAIVEAGHRRVKAILMTSLTTILSVVPFLSRGNMGDDLQYPMSVVIIVGMTVGTLISLYLIPILYSLIYDRRGK</sequence>
<evidence type="ECO:0000256" key="1">
    <source>
        <dbReference type="SAM" id="Phobius"/>
    </source>
</evidence>
<protein>
    <submittedName>
        <fullName evidence="2">Efflux RND transporter permease subunit</fullName>
    </submittedName>
</protein>
<feature type="transmembrane region" description="Helical" evidence="1">
    <location>
        <begin position="12"/>
        <end position="32"/>
    </location>
</feature>
<keyword evidence="1" id="KW-0812">Transmembrane</keyword>
<dbReference type="EMBL" id="JADIMI010000022">
    <property type="protein sequence ID" value="MBO8451782.1"/>
    <property type="molecule type" value="Genomic_DNA"/>
</dbReference>
<feature type="transmembrane region" description="Helical" evidence="1">
    <location>
        <begin position="944"/>
        <end position="963"/>
    </location>
</feature>
<accession>A0A9D9EPQ9</accession>
<dbReference type="PANTHER" id="PTHR32063:SF0">
    <property type="entry name" value="SWARMING MOTILITY PROTEIN SWRC"/>
    <property type="match status" value="1"/>
</dbReference>